<dbReference type="AlphaFoldDB" id="A0ABD1K9S1"/>
<evidence type="ECO:0000256" key="1">
    <source>
        <dbReference type="SAM" id="MobiDB-lite"/>
    </source>
</evidence>
<proteinExistence type="predicted"/>
<evidence type="ECO:0000313" key="6">
    <source>
        <dbReference type="Proteomes" id="UP001591681"/>
    </source>
</evidence>
<accession>A0ABD1K9S1</accession>
<dbReference type="Pfam" id="PF13843">
    <property type="entry name" value="DDE_Tnp_1_7"/>
    <property type="match status" value="1"/>
</dbReference>
<feature type="region of interest" description="Disordered" evidence="1">
    <location>
        <begin position="38"/>
        <end position="57"/>
    </location>
</feature>
<evidence type="ECO:0000259" key="2">
    <source>
        <dbReference type="Pfam" id="PF13843"/>
    </source>
</evidence>
<evidence type="ECO:0000313" key="4">
    <source>
        <dbReference type="EMBL" id="KAL2091504.1"/>
    </source>
</evidence>
<feature type="domain" description="PiggyBac transposable element-derived protein" evidence="2">
    <location>
        <begin position="93"/>
        <end position="452"/>
    </location>
</feature>
<feature type="region of interest" description="Disordered" evidence="1">
    <location>
        <begin position="493"/>
        <end position="514"/>
    </location>
</feature>
<organism evidence="5 6">
    <name type="scientific">Coilia grayii</name>
    <name type="common">Gray's grenadier anchovy</name>
    <dbReference type="NCBI Taxonomy" id="363190"/>
    <lineage>
        <taxon>Eukaryota</taxon>
        <taxon>Metazoa</taxon>
        <taxon>Chordata</taxon>
        <taxon>Craniata</taxon>
        <taxon>Vertebrata</taxon>
        <taxon>Euteleostomi</taxon>
        <taxon>Actinopterygii</taxon>
        <taxon>Neopterygii</taxon>
        <taxon>Teleostei</taxon>
        <taxon>Clupei</taxon>
        <taxon>Clupeiformes</taxon>
        <taxon>Clupeoidei</taxon>
        <taxon>Engraulidae</taxon>
        <taxon>Coilinae</taxon>
        <taxon>Coilia</taxon>
    </lineage>
</organism>
<feature type="compositionally biased region" description="Basic and acidic residues" evidence="1">
    <location>
        <begin position="42"/>
        <end position="57"/>
    </location>
</feature>
<evidence type="ECO:0000313" key="3">
    <source>
        <dbReference type="EMBL" id="KAL2090435.1"/>
    </source>
</evidence>
<comment type="caution">
    <text evidence="5">The sequence shown here is derived from an EMBL/GenBank/DDBJ whole genome shotgun (WGS) entry which is preliminary data.</text>
</comment>
<keyword evidence="6" id="KW-1185">Reference proteome</keyword>
<sequence length="579" mass="67008">MRIHNISKKCAVLLLDSERDSGEVICMPEELDVANEIEIEERDSAGTEKDRGGQEEMTLTRKEEIKWRHRPFTTIIDTCFENPPIHEDYPMRPYEYFKRYIPDEIFNLMADNTNVYAMQSGTLGFKPTSSGEIRTAIGLHLAMGVMKMPRVSMYWEAGMDIGIFQNTMPRDRFFQLRSHLHLVNNLDKPAENNDVFFKVRPLYVAIRNRCLELPLEENLCVDEQMVPFRGALSVKQFIKGKPHPWGVKIYFLCGKSGMAYDFLLHQGTTMELSQQQRKQLGLGAAVVCHLSQRITAANHKLYFDNYFTTYNLLEQLAERKIHAAGTARVSRFARPPLQSDKEMAKKPRGSCDEVVSRDGKVALVKWYDNRPVLMASNFVGVGRMDEVQRWDKKKARFVMVSRPEVVKLYNEAMGGVDLLDQLVSLYRTDIRSKKWTLRMITHAFDMAVVNSWLEYRLDAKRANIKTKDIQDLLHFKINVAQCLVRVHKTVAAKRGRPSMSPEPEHVPQRPVRRSVQDVRPLPEVQYDMVDHMPNYDEKKEATRCKMPNCTGKTHVFCDKCNIHLCFVPQRNCFKAAHRK</sequence>
<gene>
    <name evidence="5" type="ORF">ACEWY4_007791</name>
    <name evidence="4" type="ORF">ACEWY4_013767</name>
    <name evidence="3" type="ORF">ACEWY4_015123</name>
</gene>
<name>A0ABD1K9S1_9TELE</name>
<evidence type="ECO:0000313" key="5">
    <source>
        <dbReference type="EMBL" id="KAL2095643.1"/>
    </source>
</evidence>
<dbReference type="InterPro" id="IPR029526">
    <property type="entry name" value="PGBD"/>
</dbReference>
<dbReference type="EMBL" id="JBHFQA010000011">
    <property type="protein sequence ID" value="KAL2091504.1"/>
    <property type="molecule type" value="Genomic_DNA"/>
</dbReference>
<dbReference type="EMBL" id="JBHFQA010000007">
    <property type="protein sequence ID" value="KAL2095643.1"/>
    <property type="molecule type" value="Genomic_DNA"/>
</dbReference>
<dbReference type="PANTHER" id="PTHR47272:SF2">
    <property type="entry name" value="PIGGYBAC TRANSPOSABLE ELEMENT-DERIVED PROTEIN 3-LIKE"/>
    <property type="match status" value="1"/>
</dbReference>
<dbReference type="EMBL" id="JBHFQA010000012">
    <property type="protein sequence ID" value="KAL2090435.1"/>
    <property type="molecule type" value="Genomic_DNA"/>
</dbReference>
<protein>
    <recommendedName>
        <fullName evidence="2">PiggyBac transposable element-derived protein domain-containing protein</fullName>
    </recommendedName>
</protein>
<dbReference type="Proteomes" id="UP001591681">
    <property type="component" value="Unassembled WGS sequence"/>
</dbReference>
<reference evidence="5 6" key="1">
    <citation type="submission" date="2024-09" db="EMBL/GenBank/DDBJ databases">
        <title>A chromosome-level genome assembly of Gray's grenadier anchovy, Coilia grayii.</title>
        <authorList>
            <person name="Fu Z."/>
        </authorList>
    </citation>
    <scope>NUCLEOTIDE SEQUENCE [LARGE SCALE GENOMIC DNA]</scope>
    <source>
        <strain evidence="5">G4</strain>
        <tissue evidence="5">Muscle</tissue>
    </source>
</reference>
<dbReference type="PANTHER" id="PTHR47272">
    <property type="entry name" value="DDE_TNP_1_7 DOMAIN-CONTAINING PROTEIN"/>
    <property type="match status" value="1"/>
</dbReference>